<feature type="transmembrane region" description="Helical" evidence="12">
    <location>
        <begin position="162"/>
        <end position="179"/>
    </location>
</feature>
<sequence length="181" mass="20088">MPAATSGFGGMNARQFLHQALNFGLIVASALLIWKTLSLVTYTESPIVVVLSGSMEPSFYKGDLLFLWRSPDRPSQAGDIVVYNIRGRVPNIPIVHRVLNAHTDAKTGDQVLLTKGDNNPVDDRGLYNPGQLWVTPQDIIGRVIGYLPYVGYVTILMNDYPWLKYAMIGGLFVFVLFSNEK</sequence>
<dbReference type="Gene3D" id="2.10.109.10">
    <property type="entry name" value="Umud Fragment, subunit A"/>
    <property type="match status" value="1"/>
</dbReference>
<evidence type="ECO:0000313" key="13">
    <source>
        <dbReference type="EMBL" id="CAE2225687.1"/>
    </source>
</evidence>
<keyword evidence="9 12" id="KW-1133">Transmembrane helix</keyword>
<evidence type="ECO:0000256" key="4">
    <source>
        <dbReference type="ARBA" id="ARBA00013208"/>
    </source>
</evidence>
<gene>
    <name evidence="13" type="ORF">VSP0166_LOCUS11004</name>
</gene>
<organism evidence="13">
    <name type="scientific">Vannella robusta</name>
    <dbReference type="NCBI Taxonomy" id="1487602"/>
    <lineage>
        <taxon>Eukaryota</taxon>
        <taxon>Amoebozoa</taxon>
        <taxon>Discosea</taxon>
        <taxon>Flabellinia</taxon>
        <taxon>Vannellidae</taxon>
        <taxon>Vannella</taxon>
    </lineage>
</organism>
<dbReference type="InterPro" id="IPR001733">
    <property type="entry name" value="Peptidase_S26B"/>
</dbReference>
<dbReference type="InterPro" id="IPR019758">
    <property type="entry name" value="Pept_S26A_signal_pept_1_CS"/>
</dbReference>
<keyword evidence="7 12" id="KW-0812">Transmembrane</keyword>
<dbReference type="SUPFAM" id="SSF51306">
    <property type="entry name" value="LexA/Signal peptidase"/>
    <property type="match status" value="1"/>
</dbReference>
<evidence type="ECO:0000256" key="6">
    <source>
        <dbReference type="ARBA" id="ARBA00021755"/>
    </source>
</evidence>
<dbReference type="CDD" id="cd06530">
    <property type="entry name" value="S26_SPase_I"/>
    <property type="match status" value="1"/>
</dbReference>
<evidence type="ECO:0000256" key="11">
    <source>
        <dbReference type="ARBA" id="ARBA00045533"/>
    </source>
</evidence>
<feature type="transmembrane region" description="Helical" evidence="12">
    <location>
        <begin position="20"/>
        <end position="42"/>
    </location>
</feature>
<protein>
    <recommendedName>
        <fullName evidence="5">Signal peptidase complex catalytic subunit SEC11</fullName>
        <ecNumber evidence="4">3.4.21.89</ecNumber>
    </recommendedName>
    <alternativeName>
        <fullName evidence="6">Signal peptidase complex catalytic subunit sec11</fullName>
    </alternativeName>
</protein>
<dbReference type="PROSITE" id="PS00761">
    <property type="entry name" value="SPASE_I_3"/>
    <property type="match status" value="1"/>
</dbReference>
<dbReference type="GO" id="GO:0004252">
    <property type="term" value="F:serine-type endopeptidase activity"/>
    <property type="evidence" value="ECO:0007669"/>
    <property type="project" value="InterPro"/>
</dbReference>
<evidence type="ECO:0000256" key="10">
    <source>
        <dbReference type="ARBA" id="ARBA00023136"/>
    </source>
</evidence>
<comment type="subcellular location">
    <subcellularLocation>
        <location evidence="2">Endoplasmic reticulum membrane</location>
        <topology evidence="2">Single-pass type II membrane protein</topology>
    </subcellularLocation>
</comment>
<comment type="function">
    <text evidence="11">Catalytic component of the signal peptidase complex (SPC) which catalyzes the cleavage of N-terminal signal sequences from nascent proteins as they are translocated into the lumen of the endoplasmic reticulum. Specifically cleaves N-terminal signal peptides that contain a hydrophobic alpha-helix (h-region) shorter than 18-20 amino acids.</text>
</comment>
<dbReference type="EMBL" id="HBKP01015525">
    <property type="protein sequence ID" value="CAE2225687.1"/>
    <property type="molecule type" value="Transcribed_RNA"/>
</dbReference>
<dbReference type="EC" id="3.4.21.89" evidence="4"/>
<dbReference type="PANTHER" id="PTHR10806">
    <property type="entry name" value="SIGNAL PEPTIDASE COMPLEX CATALYTIC SUBUNIT SEC11"/>
    <property type="match status" value="1"/>
</dbReference>
<name>A0A7S4MJH8_9EUKA</name>
<keyword evidence="10 12" id="KW-0472">Membrane</keyword>
<evidence type="ECO:0000256" key="8">
    <source>
        <dbReference type="ARBA" id="ARBA00022801"/>
    </source>
</evidence>
<evidence type="ECO:0000256" key="3">
    <source>
        <dbReference type="ARBA" id="ARBA00011035"/>
    </source>
</evidence>
<evidence type="ECO:0000256" key="5">
    <source>
        <dbReference type="ARBA" id="ARBA00019685"/>
    </source>
</evidence>
<accession>A0A7S4MJH8</accession>
<dbReference type="GO" id="GO:0006465">
    <property type="term" value="P:signal peptide processing"/>
    <property type="evidence" value="ECO:0007669"/>
    <property type="project" value="InterPro"/>
</dbReference>
<dbReference type="PRINTS" id="PR00728">
    <property type="entry name" value="SIGNALPTASE"/>
</dbReference>
<comment type="catalytic activity">
    <reaction evidence="1">
        <text>Cleavage of hydrophobic, N-terminal signal or leader sequences from secreted and periplasmic proteins.</text>
        <dbReference type="EC" id="3.4.21.89"/>
    </reaction>
</comment>
<evidence type="ECO:0000256" key="9">
    <source>
        <dbReference type="ARBA" id="ARBA00022989"/>
    </source>
</evidence>
<evidence type="ECO:0000256" key="1">
    <source>
        <dbReference type="ARBA" id="ARBA00000677"/>
    </source>
</evidence>
<dbReference type="GO" id="GO:0005787">
    <property type="term" value="C:signal peptidase complex"/>
    <property type="evidence" value="ECO:0007669"/>
    <property type="project" value="TreeGrafter"/>
</dbReference>
<proteinExistence type="inferred from homology"/>
<comment type="similarity">
    <text evidence="3">Belongs to the peptidase S26B family.</text>
</comment>
<dbReference type="InterPro" id="IPR036286">
    <property type="entry name" value="LexA/Signal_pep-like_sf"/>
</dbReference>
<evidence type="ECO:0000256" key="2">
    <source>
        <dbReference type="ARBA" id="ARBA00004648"/>
    </source>
</evidence>
<dbReference type="NCBIfam" id="TIGR02228">
    <property type="entry name" value="sigpep_I_arch"/>
    <property type="match status" value="1"/>
</dbReference>
<evidence type="ECO:0000256" key="12">
    <source>
        <dbReference type="SAM" id="Phobius"/>
    </source>
</evidence>
<dbReference type="AlphaFoldDB" id="A0A7S4MJH8"/>
<dbReference type="PANTHER" id="PTHR10806:SF6">
    <property type="entry name" value="SIGNAL PEPTIDASE COMPLEX CATALYTIC SUBUNIT SEC11"/>
    <property type="match status" value="1"/>
</dbReference>
<dbReference type="GO" id="GO:0009003">
    <property type="term" value="F:signal peptidase activity"/>
    <property type="evidence" value="ECO:0007669"/>
    <property type="project" value="UniProtKB-EC"/>
</dbReference>
<evidence type="ECO:0000256" key="7">
    <source>
        <dbReference type="ARBA" id="ARBA00022692"/>
    </source>
</evidence>
<dbReference type="InterPro" id="IPR019533">
    <property type="entry name" value="Peptidase_S26"/>
</dbReference>
<reference evidence="13" key="1">
    <citation type="submission" date="2021-01" db="EMBL/GenBank/DDBJ databases">
        <authorList>
            <person name="Corre E."/>
            <person name="Pelletier E."/>
            <person name="Niang G."/>
            <person name="Scheremetjew M."/>
            <person name="Finn R."/>
            <person name="Kale V."/>
            <person name="Holt S."/>
            <person name="Cochrane G."/>
            <person name="Meng A."/>
            <person name="Brown T."/>
            <person name="Cohen L."/>
        </authorList>
    </citation>
    <scope>NUCLEOTIDE SEQUENCE</scope>
    <source>
        <strain evidence="13">DIVA3 518/3/11/1/6</strain>
    </source>
</reference>
<keyword evidence="8" id="KW-0378">Hydrolase</keyword>